<dbReference type="CDD" id="cd17541">
    <property type="entry name" value="REC_CheB-like"/>
    <property type="match status" value="1"/>
</dbReference>
<evidence type="ECO:0000259" key="9">
    <source>
        <dbReference type="PROSITE" id="PS50122"/>
    </source>
</evidence>
<dbReference type="PATRIC" id="fig|401562.3.peg.64"/>
<dbReference type="GO" id="GO:0006935">
    <property type="term" value="P:chemotaxis"/>
    <property type="evidence" value="ECO:0007669"/>
    <property type="project" value="UniProtKB-UniRule"/>
</dbReference>
<comment type="catalytic activity">
    <reaction evidence="4 5">
        <text>[protein]-L-glutamate 5-O-methyl ester + H2O = L-glutamyl-[protein] + methanol + H(+)</text>
        <dbReference type="Rhea" id="RHEA:23236"/>
        <dbReference type="Rhea" id="RHEA-COMP:10208"/>
        <dbReference type="Rhea" id="RHEA-COMP:10311"/>
        <dbReference type="ChEBI" id="CHEBI:15377"/>
        <dbReference type="ChEBI" id="CHEBI:15378"/>
        <dbReference type="ChEBI" id="CHEBI:17790"/>
        <dbReference type="ChEBI" id="CHEBI:29973"/>
        <dbReference type="ChEBI" id="CHEBI:82795"/>
        <dbReference type="EC" id="3.1.1.61"/>
    </reaction>
</comment>
<dbReference type="InterPro" id="IPR001789">
    <property type="entry name" value="Sig_transdc_resp-reg_receiver"/>
</dbReference>
<evidence type="ECO:0000313" key="12">
    <source>
        <dbReference type="Proteomes" id="UP000078272"/>
    </source>
</evidence>
<keyword evidence="13" id="KW-1185">Reference proteome</keyword>
<dbReference type="Gene3D" id="3.40.50.180">
    <property type="entry name" value="Methylesterase CheB, C-terminal domain"/>
    <property type="match status" value="1"/>
</dbReference>
<dbReference type="RefSeq" id="WP_058598573.1">
    <property type="nucleotide sequence ID" value="NZ_LDPZ01000001.1"/>
</dbReference>
<dbReference type="Pfam" id="PF01339">
    <property type="entry name" value="CheB_methylest"/>
    <property type="match status" value="1"/>
</dbReference>
<dbReference type="EMBL" id="LDPZ01000001">
    <property type="protein sequence ID" value="KTQ98687.1"/>
    <property type="molecule type" value="Genomic_DNA"/>
</dbReference>
<dbReference type="PIRSF" id="PIRSF000876">
    <property type="entry name" value="RR_chemtxs_CheB"/>
    <property type="match status" value="1"/>
</dbReference>
<evidence type="ECO:0000256" key="2">
    <source>
        <dbReference type="ARBA" id="ARBA00022500"/>
    </source>
</evidence>
<reference evidence="12 13" key="1">
    <citation type="journal article" date="2016" name="Front. Microbiol.">
        <title>Genomic Resource of Rice Seed Associated Bacteria.</title>
        <authorList>
            <person name="Midha S."/>
            <person name="Bansal K."/>
            <person name="Sharma S."/>
            <person name="Kumar N."/>
            <person name="Patil P.P."/>
            <person name="Chaudhry V."/>
            <person name="Patil P.B."/>
        </authorList>
    </citation>
    <scope>NUCLEOTIDE SEQUENCE [LARGE SCALE GENOMIC DNA]</scope>
    <source>
        <strain evidence="10 12">NS226</strain>
        <strain evidence="11 13">NS365</strain>
    </source>
</reference>
<evidence type="ECO:0000259" key="8">
    <source>
        <dbReference type="PROSITE" id="PS50110"/>
    </source>
</evidence>
<dbReference type="GO" id="GO:0000156">
    <property type="term" value="F:phosphorelay response regulator activity"/>
    <property type="evidence" value="ECO:0007669"/>
    <property type="project" value="InterPro"/>
</dbReference>
<keyword evidence="5 7" id="KW-0597">Phosphoprotein</keyword>
<gene>
    <name evidence="5" type="primary">cheB</name>
    <name evidence="10" type="ORF">NS226_00280</name>
    <name evidence="11" type="ORF">NS365_01820</name>
</gene>
<feature type="modified residue" description="4-aspartylphosphate" evidence="5 7">
    <location>
        <position position="56"/>
    </location>
</feature>
<comment type="subcellular location">
    <subcellularLocation>
        <location evidence="5">Cytoplasm</location>
    </subcellularLocation>
</comment>
<proteinExistence type="inferred from homology"/>
<comment type="similarity">
    <text evidence="5">Belongs to the CheB family.</text>
</comment>
<feature type="active site" evidence="5 6">
    <location>
        <position position="300"/>
    </location>
</feature>
<evidence type="ECO:0000256" key="6">
    <source>
        <dbReference type="PROSITE-ProRule" id="PRU00050"/>
    </source>
</evidence>
<dbReference type="STRING" id="401562.NS365_01820"/>
<comment type="domain">
    <text evidence="5">Contains a C-terminal catalytic domain, and an N-terminal region which modulates catalytic activity.</text>
</comment>
<name>A0A147DAV8_9HYPH</name>
<dbReference type="EC" id="3.5.1.44" evidence="5"/>
<dbReference type="Proteomes" id="UP000078529">
    <property type="component" value="Unassembled WGS sequence"/>
</dbReference>
<dbReference type="eggNOG" id="COG2201">
    <property type="taxonomic scope" value="Bacteria"/>
</dbReference>
<evidence type="ECO:0000256" key="4">
    <source>
        <dbReference type="ARBA" id="ARBA00048267"/>
    </source>
</evidence>
<evidence type="ECO:0000256" key="3">
    <source>
        <dbReference type="ARBA" id="ARBA00022801"/>
    </source>
</evidence>
<dbReference type="Pfam" id="PF00072">
    <property type="entry name" value="Response_reg"/>
    <property type="match status" value="1"/>
</dbReference>
<keyword evidence="2 5" id="KW-0145">Chemotaxis</keyword>
<dbReference type="InterPro" id="IPR008248">
    <property type="entry name" value="CheB-like"/>
</dbReference>
<dbReference type="PANTHER" id="PTHR42872">
    <property type="entry name" value="PROTEIN-GLUTAMATE METHYLESTERASE/PROTEIN-GLUTAMINE GLUTAMINASE"/>
    <property type="match status" value="1"/>
</dbReference>
<comment type="catalytic activity">
    <reaction evidence="5">
        <text>L-glutaminyl-[protein] + H2O = L-glutamyl-[protein] + NH4(+)</text>
        <dbReference type="Rhea" id="RHEA:16441"/>
        <dbReference type="Rhea" id="RHEA-COMP:10207"/>
        <dbReference type="Rhea" id="RHEA-COMP:10208"/>
        <dbReference type="ChEBI" id="CHEBI:15377"/>
        <dbReference type="ChEBI" id="CHEBI:28938"/>
        <dbReference type="ChEBI" id="CHEBI:29973"/>
        <dbReference type="ChEBI" id="CHEBI:30011"/>
        <dbReference type="EC" id="3.5.1.44"/>
    </reaction>
</comment>
<feature type="domain" description="Response regulatory" evidence="8">
    <location>
        <begin position="5"/>
        <end position="122"/>
    </location>
</feature>
<dbReference type="Proteomes" id="UP000078272">
    <property type="component" value="Unassembled WGS sequence"/>
</dbReference>
<protein>
    <recommendedName>
        <fullName evidence="5">Protein-glutamate methylesterase/protein-glutamine glutaminase</fullName>
        <ecNumber evidence="5">3.1.1.61</ecNumber>
        <ecNumber evidence="5">3.5.1.44</ecNumber>
    </recommendedName>
</protein>
<dbReference type="AlphaFoldDB" id="A0A147DAV8"/>
<dbReference type="Gene3D" id="3.40.50.2300">
    <property type="match status" value="1"/>
</dbReference>
<feature type="active site" evidence="5 6">
    <location>
        <position position="204"/>
    </location>
</feature>
<dbReference type="PROSITE" id="PS50110">
    <property type="entry name" value="RESPONSE_REGULATORY"/>
    <property type="match status" value="1"/>
</dbReference>
<evidence type="ECO:0000256" key="7">
    <source>
        <dbReference type="PROSITE-ProRule" id="PRU00169"/>
    </source>
</evidence>
<evidence type="ECO:0000256" key="1">
    <source>
        <dbReference type="ARBA" id="ARBA00022490"/>
    </source>
</evidence>
<keyword evidence="1 5" id="KW-0963">Cytoplasm</keyword>
<dbReference type="NCBIfam" id="NF009206">
    <property type="entry name" value="PRK12555.1"/>
    <property type="match status" value="1"/>
</dbReference>
<dbReference type="PANTHER" id="PTHR42872:SF6">
    <property type="entry name" value="PROTEIN-GLUTAMATE METHYLESTERASE_PROTEIN-GLUTAMINE GLUTAMINASE"/>
    <property type="match status" value="1"/>
</dbReference>
<accession>A0A147DAV8</accession>
<keyword evidence="3 5" id="KW-0378">Hydrolase</keyword>
<dbReference type="HAMAP" id="MF_00099">
    <property type="entry name" value="CheB_chemtxs"/>
    <property type="match status" value="1"/>
</dbReference>
<evidence type="ECO:0000313" key="13">
    <source>
        <dbReference type="Proteomes" id="UP000078529"/>
    </source>
</evidence>
<dbReference type="InterPro" id="IPR000673">
    <property type="entry name" value="Sig_transdc_resp-reg_Me-estase"/>
</dbReference>
<comment type="function">
    <text evidence="5">Involved in chemotaxis. Part of a chemotaxis signal transduction system that modulates chemotaxis in response to various stimuli. Catalyzes the demethylation of specific methylglutamate residues introduced into the chemoreceptors (methyl-accepting chemotaxis proteins or MCP) by CheR. Also mediates the irreversible deamidation of specific glutamine residues to glutamic acid.</text>
</comment>
<dbReference type="OrthoDB" id="9793421at2"/>
<sequence length="370" mass="39536">MKPIRVLIVDDSASVRQVLSEIVAAEPDMEVLGTASNPYFAAERMRDEVPDVIICDIEMPRMDGITFVQKLMSQRPIPVVICSSLAEAGSKMALQALEAGAVEIIAKPKMGTPQFLLESRTRIADAVRAASHATVRSRRAPAKPLVPQEKLTADAVLPPSNGRPIDRTTDKVVVIGASTGGTEALRRILEALPADAPGIAIVQHMPAGFTSAFAKRLDGLCQIEVREAVTGDRLMPGLALIAPGNQHLLLQRSGAQYHVEVRDGPLVTRHRPSVDVLFRSAARSAGANALGIIMTGMGDDGAKGLLELRQTGAHTLGQDEATCIVYGMPKEAMKAGAVEHELPLDRIPSEIVRFGHDQMSRPAARAAQGR</sequence>
<dbReference type="InterPro" id="IPR035909">
    <property type="entry name" value="CheB_C"/>
</dbReference>
<dbReference type="InterPro" id="IPR011006">
    <property type="entry name" value="CheY-like_superfamily"/>
</dbReference>
<dbReference type="PROSITE" id="PS50122">
    <property type="entry name" value="CHEB"/>
    <property type="match status" value="1"/>
</dbReference>
<dbReference type="NCBIfam" id="NF001965">
    <property type="entry name" value="PRK00742.1"/>
    <property type="match status" value="1"/>
</dbReference>
<feature type="active site" evidence="5 6">
    <location>
        <position position="178"/>
    </location>
</feature>
<dbReference type="SUPFAM" id="SSF52738">
    <property type="entry name" value="Methylesterase CheB, C-terminal domain"/>
    <property type="match status" value="1"/>
</dbReference>
<evidence type="ECO:0000313" key="10">
    <source>
        <dbReference type="EMBL" id="KTQ98687.1"/>
    </source>
</evidence>
<comment type="PTM">
    <text evidence="5">Phosphorylated by CheA. Phosphorylation of the N-terminal regulatory domain activates the methylesterase activity.</text>
</comment>
<feature type="domain" description="CheB-type methylesterase" evidence="9">
    <location>
        <begin position="166"/>
        <end position="352"/>
    </location>
</feature>
<dbReference type="SMART" id="SM00448">
    <property type="entry name" value="REC"/>
    <property type="match status" value="1"/>
</dbReference>
<comment type="caution">
    <text evidence="10">The sequence shown here is derived from an EMBL/GenBank/DDBJ whole genome shotgun (WGS) entry which is preliminary data.</text>
</comment>
<dbReference type="CDD" id="cd16432">
    <property type="entry name" value="CheB_Rec"/>
    <property type="match status" value="1"/>
</dbReference>
<dbReference type="EC" id="3.1.1.61" evidence="5"/>
<dbReference type="GO" id="GO:0008984">
    <property type="term" value="F:protein-glutamate methylesterase activity"/>
    <property type="evidence" value="ECO:0007669"/>
    <property type="project" value="UniProtKB-UniRule"/>
</dbReference>
<organism evidence="10 12">
    <name type="scientific">Aureimonas ureilytica</name>
    <dbReference type="NCBI Taxonomy" id="401562"/>
    <lineage>
        <taxon>Bacteria</taxon>
        <taxon>Pseudomonadati</taxon>
        <taxon>Pseudomonadota</taxon>
        <taxon>Alphaproteobacteria</taxon>
        <taxon>Hyphomicrobiales</taxon>
        <taxon>Aurantimonadaceae</taxon>
        <taxon>Aureimonas</taxon>
    </lineage>
</organism>
<dbReference type="GO" id="GO:0050568">
    <property type="term" value="F:protein-glutamine glutaminase activity"/>
    <property type="evidence" value="ECO:0007669"/>
    <property type="project" value="UniProtKB-UniRule"/>
</dbReference>
<dbReference type="SUPFAM" id="SSF52172">
    <property type="entry name" value="CheY-like"/>
    <property type="match status" value="1"/>
</dbReference>
<evidence type="ECO:0000313" key="11">
    <source>
        <dbReference type="EMBL" id="KTR08119.1"/>
    </source>
</evidence>
<dbReference type="GO" id="GO:0005737">
    <property type="term" value="C:cytoplasm"/>
    <property type="evidence" value="ECO:0007669"/>
    <property type="project" value="UniProtKB-SubCell"/>
</dbReference>
<dbReference type="EMBL" id="LDQA01000006">
    <property type="protein sequence ID" value="KTR08119.1"/>
    <property type="molecule type" value="Genomic_DNA"/>
</dbReference>
<evidence type="ECO:0000256" key="5">
    <source>
        <dbReference type="HAMAP-Rule" id="MF_00099"/>
    </source>
</evidence>